<dbReference type="Pfam" id="PF10979">
    <property type="entry name" value="DUF2786"/>
    <property type="match status" value="1"/>
</dbReference>
<accession>A0A4P5NNQ9</accession>
<organism evidence="2 3">
    <name type="scientific">Komagataeibacter diospyri</name>
    <dbReference type="NCBI Taxonomy" id="1932662"/>
    <lineage>
        <taxon>Bacteria</taxon>
        <taxon>Pseudomonadati</taxon>
        <taxon>Pseudomonadota</taxon>
        <taxon>Alphaproteobacteria</taxon>
        <taxon>Acetobacterales</taxon>
        <taxon>Acetobacteraceae</taxon>
        <taxon>Komagataeibacter</taxon>
    </lineage>
</organism>
<comment type="caution">
    <text evidence="2">The sequence shown here is derived from an EMBL/GenBank/DDBJ whole genome shotgun (WGS) entry which is preliminary data.</text>
</comment>
<gene>
    <name evidence="2" type="ORF">MSKU9_1164</name>
</gene>
<dbReference type="InterPro" id="IPR024498">
    <property type="entry name" value="DUF2786"/>
</dbReference>
<dbReference type="AlphaFoldDB" id="A0A4P5NNQ9"/>
<dbReference type="EMBL" id="BDLU01000032">
    <property type="protein sequence ID" value="GCE83023.1"/>
    <property type="molecule type" value="Genomic_DNA"/>
</dbReference>
<reference evidence="3" key="1">
    <citation type="submission" date="2017-01" db="EMBL/GenBank/DDBJ databases">
        <title>Komagataeibacter sp. MSKU9 whole genome sequencing project.</title>
        <authorList>
            <person name="Matsutani M."/>
            <person name="Naloka K."/>
            <person name="Theeragool G."/>
            <person name="Yakushi T."/>
            <person name="Matsushita K."/>
        </authorList>
    </citation>
    <scope>NUCLEOTIDE SEQUENCE [LARGE SCALE GENOMIC DNA]</scope>
    <source>
        <strain evidence="3">MSKU9</strain>
    </source>
</reference>
<name>A0A4P5NNQ9_9PROT</name>
<evidence type="ECO:0000259" key="1">
    <source>
        <dbReference type="Pfam" id="PF10979"/>
    </source>
</evidence>
<keyword evidence="3" id="KW-1185">Reference proteome</keyword>
<feature type="domain" description="DUF2786" evidence="1">
    <location>
        <begin position="6"/>
        <end position="42"/>
    </location>
</feature>
<dbReference type="Proteomes" id="UP000315095">
    <property type="component" value="Unassembled WGS sequence"/>
</dbReference>
<evidence type="ECO:0000313" key="2">
    <source>
        <dbReference type="EMBL" id="GCE83023.1"/>
    </source>
</evidence>
<sequence length="55" mass="6063">MSQKAVMERLKKLIALSRSSNAHEAAAALARAQQLMREHKITEDDLVLSNMGDIA</sequence>
<protein>
    <recommendedName>
        <fullName evidence="1">DUF2786 domain-containing protein</fullName>
    </recommendedName>
</protein>
<dbReference type="RefSeq" id="WP_227002387.1">
    <property type="nucleotide sequence ID" value="NZ_BDLU01000032.1"/>
</dbReference>
<proteinExistence type="predicted"/>
<evidence type="ECO:0000313" key="3">
    <source>
        <dbReference type="Proteomes" id="UP000315095"/>
    </source>
</evidence>